<proteinExistence type="predicted"/>
<evidence type="ECO:0000313" key="1">
    <source>
        <dbReference type="EMBL" id="PWC26312.1"/>
    </source>
</evidence>
<reference evidence="2" key="1">
    <citation type="submission" date="2017-10" db="EMBL/GenBank/DDBJ databases">
        <authorList>
            <person name="Toshchakov S.V."/>
            <person name="Goeva M.A."/>
        </authorList>
    </citation>
    <scope>NUCLEOTIDE SEQUENCE [LARGE SCALE GENOMIC DNA]</scope>
    <source>
        <strain evidence="2">JR1/69-1-13</strain>
    </source>
</reference>
<dbReference type="OrthoDB" id="9793422at2"/>
<dbReference type="InterPro" id="IPR029062">
    <property type="entry name" value="Class_I_gatase-like"/>
</dbReference>
<dbReference type="AlphaFoldDB" id="A0A2U1UXG4"/>
<dbReference type="SUPFAM" id="SSF52317">
    <property type="entry name" value="Class I glutamine amidotransferase-like"/>
    <property type="match status" value="1"/>
</dbReference>
<dbReference type="Gene3D" id="3.40.50.880">
    <property type="match status" value="1"/>
</dbReference>
<dbReference type="Proteomes" id="UP000245048">
    <property type="component" value="Unassembled WGS sequence"/>
</dbReference>
<keyword evidence="2" id="KW-1185">Reference proteome</keyword>
<sequence length="146" mass="15548">MRARNDMPGRDMPGRNAIEIGLVIYPGTQLAAVLGMTDFLTLAGRIAGKQVNRQQAPSLRVSHWQMRDGENIPVRVFDTAPGAEGTPDVPILPPQLGPPIEAHEAAPFVEWLRERHSAGTALGSICTGAFLLGETGVPPAVSEAPH</sequence>
<organism evidence="1 2">
    <name type="scientific">Teichococcus aestuarii</name>
    <dbReference type="NCBI Taxonomy" id="568898"/>
    <lineage>
        <taxon>Bacteria</taxon>
        <taxon>Pseudomonadati</taxon>
        <taxon>Pseudomonadota</taxon>
        <taxon>Alphaproteobacteria</taxon>
        <taxon>Acetobacterales</taxon>
        <taxon>Roseomonadaceae</taxon>
        <taxon>Roseomonas</taxon>
    </lineage>
</organism>
<evidence type="ECO:0000313" key="2">
    <source>
        <dbReference type="Proteomes" id="UP000245048"/>
    </source>
</evidence>
<dbReference type="EMBL" id="PDOA01000058">
    <property type="protein sequence ID" value="PWC26312.1"/>
    <property type="molecule type" value="Genomic_DNA"/>
</dbReference>
<protein>
    <recommendedName>
        <fullName evidence="3">AraC family transcriptional regulator</fullName>
    </recommendedName>
</protein>
<accession>A0A2U1UXG4</accession>
<evidence type="ECO:0008006" key="3">
    <source>
        <dbReference type="Google" id="ProtNLM"/>
    </source>
</evidence>
<gene>
    <name evidence="1" type="ORF">CR165_23935</name>
</gene>
<name>A0A2U1UXG4_9PROT</name>
<dbReference type="RefSeq" id="WP_109519403.1">
    <property type="nucleotide sequence ID" value="NZ_PDOA01000058.1"/>
</dbReference>
<comment type="caution">
    <text evidence="1">The sequence shown here is derived from an EMBL/GenBank/DDBJ whole genome shotgun (WGS) entry which is preliminary data.</text>
</comment>